<accession>A0A9P4URI6</accession>
<reference evidence="2" key="1">
    <citation type="journal article" date="2020" name="Stud. Mycol.">
        <title>101 Dothideomycetes genomes: a test case for predicting lifestyles and emergence of pathogens.</title>
        <authorList>
            <person name="Haridas S."/>
            <person name="Albert R."/>
            <person name="Binder M."/>
            <person name="Bloem J."/>
            <person name="Labutti K."/>
            <person name="Salamov A."/>
            <person name="Andreopoulos B."/>
            <person name="Baker S."/>
            <person name="Barry K."/>
            <person name="Bills G."/>
            <person name="Bluhm B."/>
            <person name="Cannon C."/>
            <person name="Castanera R."/>
            <person name="Culley D."/>
            <person name="Daum C."/>
            <person name="Ezra D."/>
            <person name="Gonzalez J."/>
            <person name="Henrissat B."/>
            <person name="Kuo A."/>
            <person name="Liang C."/>
            <person name="Lipzen A."/>
            <person name="Lutzoni F."/>
            <person name="Magnuson J."/>
            <person name="Mondo S."/>
            <person name="Nolan M."/>
            <person name="Ohm R."/>
            <person name="Pangilinan J."/>
            <person name="Park H.-J."/>
            <person name="Ramirez L."/>
            <person name="Alfaro M."/>
            <person name="Sun H."/>
            <person name="Tritt A."/>
            <person name="Yoshinaga Y."/>
            <person name="Zwiers L.-H."/>
            <person name="Turgeon B."/>
            <person name="Goodwin S."/>
            <person name="Spatafora J."/>
            <person name="Crous P."/>
            <person name="Grigoriev I."/>
        </authorList>
    </citation>
    <scope>NUCLEOTIDE SEQUENCE</scope>
    <source>
        <strain evidence="2">CBS 116435</strain>
    </source>
</reference>
<feature type="compositionally biased region" description="Acidic residues" evidence="1">
    <location>
        <begin position="396"/>
        <end position="426"/>
    </location>
</feature>
<evidence type="ECO:0000313" key="2">
    <source>
        <dbReference type="EMBL" id="KAF2722100.1"/>
    </source>
</evidence>
<name>A0A9P4URI6_9PEZI</name>
<keyword evidence="3" id="KW-1185">Reference proteome</keyword>
<dbReference type="AlphaFoldDB" id="A0A9P4URI6"/>
<feature type="compositionally biased region" description="Basic and acidic residues" evidence="1">
    <location>
        <begin position="357"/>
        <end position="366"/>
    </location>
</feature>
<proteinExistence type="predicted"/>
<feature type="region of interest" description="Disordered" evidence="1">
    <location>
        <begin position="343"/>
        <end position="427"/>
    </location>
</feature>
<organism evidence="2 3">
    <name type="scientific">Polychaeton citri CBS 116435</name>
    <dbReference type="NCBI Taxonomy" id="1314669"/>
    <lineage>
        <taxon>Eukaryota</taxon>
        <taxon>Fungi</taxon>
        <taxon>Dikarya</taxon>
        <taxon>Ascomycota</taxon>
        <taxon>Pezizomycotina</taxon>
        <taxon>Dothideomycetes</taxon>
        <taxon>Dothideomycetidae</taxon>
        <taxon>Capnodiales</taxon>
        <taxon>Capnodiaceae</taxon>
        <taxon>Polychaeton</taxon>
    </lineage>
</organism>
<evidence type="ECO:0000256" key="1">
    <source>
        <dbReference type="SAM" id="MobiDB-lite"/>
    </source>
</evidence>
<dbReference type="Proteomes" id="UP000799441">
    <property type="component" value="Unassembled WGS sequence"/>
</dbReference>
<dbReference type="InterPro" id="IPR014839">
    <property type="entry name" value="Crt10"/>
</dbReference>
<dbReference type="EMBL" id="MU003785">
    <property type="protein sequence ID" value="KAF2722100.1"/>
    <property type="molecule type" value="Genomic_DNA"/>
</dbReference>
<comment type="caution">
    <text evidence="2">The sequence shown here is derived from an EMBL/GenBank/DDBJ whole genome shotgun (WGS) entry which is preliminary data.</text>
</comment>
<sequence length="636" mass="70397">MSRASVLPVGTQSFHDRLPGRRQFDSDVPTISTWRCNLTGLSQAHNLYFVAYGEDIYTYAPQFPTHALPQQPALILTSQPSDPRLSGYLDAQQPHSINNLIVQHLGNEEVVAVVRDDGDCDAFLIRHIAHAIARRAEAGNAIGALGDEVKPIFQSNVTVSAWGLAIHAEARMIAVSSNAHQVNIFKFALLDEYSDADDDRRDGDDSDGDPSQHRRTDVIHRVVNGESNIPYISFCNTGDDPGARWLLTTDISGVCRVMDLHRMQPAQAFRFGRPLVPSYVGTGFDRLNAGWLITFLDRRSFVEVGSVENALGVKEGATGSNLLPRCNENNLIWDLSEAGEQASSEAFCAPKTPRGMGESRRQRHQDLASSSRPTTSNIEPDEAEGGVSLPGPDSSDGSEEDSEEDSEDSAPEVADEDDDPEDEGTEDSIAYNAMYNGRRIYGNEPQFVRQTDVCEDLPCPILHASQRNIYLLQPTNQRHNRSPFSPPMLGFAHPLKQKIELGSVWLNNFERLNMNAYIPSIGVVVCASQKGRAIVLELSKLKTTVKYPPELQSVAFKTNYTMRSVVTLPFASQEKAGQRPFAPLHGIATGPIQGTEGLPDGQKRWRLMMMYQDHSILSYEICRRRESVFCSENVIV</sequence>
<dbReference type="OrthoDB" id="5591786at2759"/>
<evidence type="ECO:0000313" key="3">
    <source>
        <dbReference type="Proteomes" id="UP000799441"/>
    </source>
</evidence>
<feature type="compositionally biased region" description="Polar residues" evidence="1">
    <location>
        <begin position="367"/>
        <end position="378"/>
    </location>
</feature>
<dbReference type="Pfam" id="PF08728">
    <property type="entry name" value="CRT10"/>
    <property type="match status" value="1"/>
</dbReference>
<gene>
    <name evidence="2" type="ORF">K431DRAFT_60069</name>
</gene>
<protein>
    <submittedName>
        <fullName evidence="2">Uncharacterized protein</fullName>
    </submittedName>
</protein>